<dbReference type="EMBL" id="JBJUIK010000015">
    <property type="protein sequence ID" value="KAL3501050.1"/>
    <property type="molecule type" value="Genomic_DNA"/>
</dbReference>
<feature type="transmembrane region" description="Helical" evidence="1">
    <location>
        <begin position="169"/>
        <end position="187"/>
    </location>
</feature>
<keyword evidence="3" id="KW-1185">Reference proteome</keyword>
<evidence type="ECO:0000313" key="2">
    <source>
        <dbReference type="EMBL" id="KAL3501050.1"/>
    </source>
</evidence>
<evidence type="ECO:0000313" key="3">
    <source>
        <dbReference type="Proteomes" id="UP001630127"/>
    </source>
</evidence>
<dbReference type="PANTHER" id="PTHR31446:SF39">
    <property type="entry name" value="ACID PHOSPHATASE_VANADIUM-DEPENDENT HALOPEROXIDASE-RELATED PROTEIN"/>
    <property type="match status" value="1"/>
</dbReference>
<keyword evidence="1" id="KW-0472">Membrane</keyword>
<keyword evidence="1" id="KW-1133">Transmembrane helix</keyword>
<proteinExistence type="predicted"/>
<feature type="transmembrane region" description="Helical" evidence="1">
    <location>
        <begin position="78"/>
        <end position="100"/>
    </location>
</feature>
<protein>
    <recommendedName>
        <fullName evidence="4">Acid phosphatase/vanadium-dependent haloperoxidase-related protein</fullName>
    </recommendedName>
</protein>
<dbReference type="PANTHER" id="PTHR31446">
    <property type="entry name" value="ACID PHOSPHATASE/VANADIUM-DEPENDENT HALOPEROXIDASE-RELATED PROTEIN"/>
    <property type="match status" value="1"/>
</dbReference>
<dbReference type="InterPro" id="IPR003832">
    <property type="entry name" value="DUF212"/>
</dbReference>
<dbReference type="AlphaFoldDB" id="A0ABD2Y2R1"/>
<keyword evidence="1" id="KW-0812">Transmembrane</keyword>
<name>A0ABD2Y2R1_9GENT</name>
<sequence length="194" mass="20303">MERLADSTATLIRNSVPSTTTTATTSATTTYATSSSSLSSSSIFTNYPLISAVLAFALAQSFKLVTSWYKERRWDLKRLVGSGGMPSSHSATVTALAVGVGLQEGFGGSLFATALILACVVMYDATGVRLHAGRQAEVLNQIVCELPAEHPLSESRPLRELLGHTPPQVVAGGILGIVTATMVNLIFGSPSSQS</sequence>
<organism evidence="2 3">
    <name type="scientific">Cinchona calisaya</name>
    <dbReference type="NCBI Taxonomy" id="153742"/>
    <lineage>
        <taxon>Eukaryota</taxon>
        <taxon>Viridiplantae</taxon>
        <taxon>Streptophyta</taxon>
        <taxon>Embryophyta</taxon>
        <taxon>Tracheophyta</taxon>
        <taxon>Spermatophyta</taxon>
        <taxon>Magnoliopsida</taxon>
        <taxon>eudicotyledons</taxon>
        <taxon>Gunneridae</taxon>
        <taxon>Pentapetalae</taxon>
        <taxon>asterids</taxon>
        <taxon>lamiids</taxon>
        <taxon>Gentianales</taxon>
        <taxon>Rubiaceae</taxon>
        <taxon>Cinchonoideae</taxon>
        <taxon>Cinchoneae</taxon>
        <taxon>Cinchona</taxon>
    </lineage>
</organism>
<dbReference type="Proteomes" id="UP001630127">
    <property type="component" value="Unassembled WGS sequence"/>
</dbReference>
<feature type="transmembrane region" description="Helical" evidence="1">
    <location>
        <begin position="47"/>
        <end position="66"/>
    </location>
</feature>
<dbReference type="Pfam" id="PF02681">
    <property type="entry name" value="DUF212"/>
    <property type="match status" value="1"/>
</dbReference>
<comment type="caution">
    <text evidence="2">The sequence shown here is derived from an EMBL/GenBank/DDBJ whole genome shotgun (WGS) entry which is preliminary data.</text>
</comment>
<feature type="transmembrane region" description="Helical" evidence="1">
    <location>
        <begin position="106"/>
        <end position="125"/>
    </location>
</feature>
<evidence type="ECO:0008006" key="4">
    <source>
        <dbReference type="Google" id="ProtNLM"/>
    </source>
</evidence>
<reference evidence="2 3" key="1">
    <citation type="submission" date="2024-11" db="EMBL/GenBank/DDBJ databases">
        <title>A near-complete genome assembly of Cinchona calisaya.</title>
        <authorList>
            <person name="Lian D.C."/>
            <person name="Zhao X.W."/>
            <person name="Wei L."/>
        </authorList>
    </citation>
    <scope>NUCLEOTIDE SEQUENCE [LARGE SCALE GENOMIC DNA]</scope>
    <source>
        <tissue evidence="2">Nenye</tissue>
    </source>
</reference>
<gene>
    <name evidence="2" type="ORF">ACH5RR_035499</name>
</gene>
<accession>A0ABD2Y2R1</accession>
<evidence type="ECO:0000256" key="1">
    <source>
        <dbReference type="SAM" id="Phobius"/>
    </source>
</evidence>